<keyword evidence="1" id="KW-0472">Membrane</keyword>
<evidence type="ECO:0000256" key="1">
    <source>
        <dbReference type="SAM" id="Phobius"/>
    </source>
</evidence>
<feature type="transmembrane region" description="Helical" evidence="1">
    <location>
        <begin position="168"/>
        <end position="187"/>
    </location>
</feature>
<feature type="transmembrane region" description="Helical" evidence="1">
    <location>
        <begin position="52"/>
        <end position="73"/>
    </location>
</feature>
<dbReference type="AlphaFoldDB" id="A0A4P7VHL9"/>
<name>A0A4P7VHL9_9BACT</name>
<evidence type="ECO:0000313" key="3">
    <source>
        <dbReference type="Proteomes" id="UP000297031"/>
    </source>
</evidence>
<dbReference type="RefSeq" id="WP_136409853.1">
    <property type="nucleotide sequence ID" value="NZ_CP039393.1"/>
</dbReference>
<organism evidence="2 3">
    <name type="scientific">Muribaculum gordoncarteri</name>
    <dbReference type="NCBI Taxonomy" id="2530390"/>
    <lineage>
        <taxon>Bacteria</taxon>
        <taxon>Pseudomonadati</taxon>
        <taxon>Bacteroidota</taxon>
        <taxon>Bacteroidia</taxon>
        <taxon>Bacteroidales</taxon>
        <taxon>Muribaculaceae</taxon>
        <taxon>Muribaculum</taxon>
    </lineage>
</organism>
<accession>A0A4P7VHL9</accession>
<reference evidence="2 3" key="1">
    <citation type="submission" date="2019-02" db="EMBL/GenBank/DDBJ databases">
        <title>Isolation and identification of novel species under the genus Muribaculum.</title>
        <authorList>
            <person name="Miyake S."/>
            <person name="Ding Y."/>
            <person name="Low A."/>
            <person name="Soh M."/>
            <person name="Seedorf H."/>
        </authorList>
    </citation>
    <scope>NUCLEOTIDE SEQUENCE [LARGE SCALE GENOMIC DNA]</scope>
    <source>
        <strain evidence="2 3">TLL-A4</strain>
    </source>
</reference>
<protein>
    <recommendedName>
        <fullName evidence="4">M50 family peptidase</fullName>
    </recommendedName>
</protein>
<sequence length="392" mass="43774">MNIIKTILKLAAGLIIGASAGMIFVTLGIVIFTDMSFDTFLHKLATINISDGITGGAIGVLSAIIAVPLLVLIHEGGHIVCGLISGYRFVSFRIFNMTLIKDNGRLRIKRYAIAGTGGQCLLTPPDKPDDKVPVILYNSGGVLANLLALIAALAILLTVELKTFVHEFILIFIFIDIIFIIINGVPMKVGGISNDAMNVLSLSRNKLARRGFIMQLRANALIQEGIRPKDMPREWFIDTGAVNYKDALEFSMDMMRASRLLDMMQWEEAYRLFDEFYRHKSEIIPIYAKEVECELLFTSLVTGRIEQARELFTDELKKYITQYQSMMSSKPRVLCAVALFMEHDRAKALSIYESVQRHSDDYLMQGEVLSDLDIMKTILNDNTAEDCVASLA</sequence>
<keyword evidence="1" id="KW-0812">Transmembrane</keyword>
<evidence type="ECO:0000313" key="2">
    <source>
        <dbReference type="EMBL" id="QCD35016.1"/>
    </source>
</evidence>
<evidence type="ECO:0008006" key="4">
    <source>
        <dbReference type="Google" id="ProtNLM"/>
    </source>
</evidence>
<dbReference type="KEGG" id="mgod:E7746_03530"/>
<dbReference type="Proteomes" id="UP000297031">
    <property type="component" value="Chromosome"/>
</dbReference>
<gene>
    <name evidence="2" type="ORF">E7746_03530</name>
</gene>
<feature type="transmembrane region" description="Helical" evidence="1">
    <location>
        <begin position="134"/>
        <end position="156"/>
    </location>
</feature>
<dbReference type="EMBL" id="CP039393">
    <property type="protein sequence ID" value="QCD35016.1"/>
    <property type="molecule type" value="Genomic_DNA"/>
</dbReference>
<keyword evidence="1" id="KW-1133">Transmembrane helix</keyword>
<keyword evidence="3" id="KW-1185">Reference proteome</keyword>
<proteinExistence type="predicted"/>
<dbReference type="OrthoDB" id="1069985at2"/>
<feature type="transmembrane region" description="Helical" evidence="1">
    <location>
        <begin position="7"/>
        <end position="32"/>
    </location>
</feature>